<evidence type="ECO:0000256" key="1">
    <source>
        <dbReference type="SAM" id="Phobius"/>
    </source>
</evidence>
<dbReference type="EMBL" id="CAJJDM010000098">
    <property type="protein sequence ID" value="CAD8094360.1"/>
    <property type="molecule type" value="Genomic_DNA"/>
</dbReference>
<organism evidence="2 3">
    <name type="scientific">Paramecium primaurelia</name>
    <dbReference type="NCBI Taxonomy" id="5886"/>
    <lineage>
        <taxon>Eukaryota</taxon>
        <taxon>Sar</taxon>
        <taxon>Alveolata</taxon>
        <taxon>Ciliophora</taxon>
        <taxon>Intramacronucleata</taxon>
        <taxon>Oligohymenophorea</taxon>
        <taxon>Peniculida</taxon>
        <taxon>Parameciidae</taxon>
        <taxon>Paramecium</taxon>
    </lineage>
</organism>
<reference evidence="2" key="1">
    <citation type="submission" date="2021-01" db="EMBL/GenBank/DDBJ databases">
        <authorList>
            <consortium name="Genoscope - CEA"/>
            <person name="William W."/>
        </authorList>
    </citation>
    <scope>NUCLEOTIDE SEQUENCE</scope>
</reference>
<gene>
    <name evidence="2" type="ORF">PPRIM_AZ9-3.1.T0950139</name>
</gene>
<feature type="transmembrane region" description="Helical" evidence="1">
    <location>
        <begin position="26"/>
        <end position="44"/>
    </location>
</feature>
<keyword evidence="1" id="KW-1133">Transmembrane helix</keyword>
<keyword evidence="3" id="KW-1185">Reference proteome</keyword>
<proteinExistence type="predicted"/>
<dbReference type="AlphaFoldDB" id="A0A8S1NQS9"/>
<keyword evidence="1" id="KW-0812">Transmembrane</keyword>
<name>A0A8S1NQS9_PARPR</name>
<dbReference type="Proteomes" id="UP000688137">
    <property type="component" value="Unassembled WGS sequence"/>
</dbReference>
<evidence type="ECO:0000313" key="3">
    <source>
        <dbReference type="Proteomes" id="UP000688137"/>
    </source>
</evidence>
<evidence type="ECO:0008006" key="4">
    <source>
        <dbReference type="Google" id="ProtNLM"/>
    </source>
</evidence>
<comment type="caution">
    <text evidence="2">The sequence shown here is derived from an EMBL/GenBank/DDBJ whole genome shotgun (WGS) entry which is preliminary data.</text>
</comment>
<protein>
    <recommendedName>
        <fullName evidence="4">Transmembrane protein</fullName>
    </recommendedName>
</protein>
<sequence>MIYCCYSFLIVFIRHNVAQYFNKFELNTYIVNIFLLFIILFHKLSSKDKYAFANYQKQLQIRNIVLGEQEKQFMQIFQFHPTETIFYVNIIILL</sequence>
<evidence type="ECO:0000313" key="2">
    <source>
        <dbReference type="EMBL" id="CAD8094360.1"/>
    </source>
</evidence>
<accession>A0A8S1NQS9</accession>
<keyword evidence="1" id="KW-0472">Membrane</keyword>